<dbReference type="SUPFAM" id="SSF81336">
    <property type="entry name" value="F1F0 ATP synthase subunit A"/>
    <property type="match status" value="1"/>
</dbReference>
<dbReference type="NCBIfam" id="TIGR01131">
    <property type="entry name" value="ATP_synt_6_or_A"/>
    <property type="match status" value="1"/>
</dbReference>
<accession>A0A1Y2L1V1</accession>
<keyword evidence="8 11" id="KW-0406">Ion transport</keyword>
<dbReference type="InterPro" id="IPR000568">
    <property type="entry name" value="ATP_synth_F0_asu"/>
</dbReference>
<evidence type="ECO:0000256" key="3">
    <source>
        <dbReference type="ARBA" id="ARBA00022448"/>
    </source>
</evidence>
<keyword evidence="7 11" id="KW-1133">Transmembrane helix</keyword>
<proteinExistence type="inferred from homology"/>
<feature type="transmembrane region" description="Helical" evidence="11">
    <location>
        <begin position="83"/>
        <end position="103"/>
    </location>
</feature>
<organism evidence="13 14">
    <name type="scientific">Thalassospira mesophila</name>
    <dbReference type="NCBI Taxonomy" id="1293891"/>
    <lineage>
        <taxon>Bacteria</taxon>
        <taxon>Pseudomonadati</taxon>
        <taxon>Pseudomonadota</taxon>
        <taxon>Alphaproteobacteria</taxon>
        <taxon>Rhodospirillales</taxon>
        <taxon>Thalassospiraceae</taxon>
        <taxon>Thalassospira</taxon>
    </lineage>
</organism>
<evidence type="ECO:0000256" key="7">
    <source>
        <dbReference type="ARBA" id="ARBA00022989"/>
    </source>
</evidence>
<dbReference type="PROSITE" id="PS00449">
    <property type="entry name" value="ATPASE_A"/>
    <property type="match status" value="1"/>
</dbReference>
<dbReference type="HAMAP" id="MF_01393">
    <property type="entry name" value="ATP_synth_a_bact"/>
    <property type="match status" value="1"/>
</dbReference>
<keyword evidence="4 11" id="KW-0138">CF(0)</keyword>
<evidence type="ECO:0000256" key="5">
    <source>
        <dbReference type="ARBA" id="ARBA00022692"/>
    </source>
</evidence>
<comment type="function">
    <text evidence="11 12">Key component of the proton channel; it plays a direct role in the translocation of protons across the membrane.</text>
</comment>
<feature type="transmembrane region" description="Helical" evidence="11">
    <location>
        <begin position="184"/>
        <end position="205"/>
    </location>
</feature>
<dbReference type="PRINTS" id="PR00123">
    <property type="entry name" value="ATPASEA"/>
</dbReference>
<keyword evidence="11" id="KW-1003">Cell membrane</keyword>
<name>A0A1Y2L1V1_9PROT</name>
<evidence type="ECO:0000256" key="2">
    <source>
        <dbReference type="ARBA" id="ARBA00006810"/>
    </source>
</evidence>
<dbReference type="STRING" id="1293891.TMES_05275"/>
<keyword evidence="5 11" id="KW-0812">Transmembrane</keyword>
<evidence type="ECO:0000256" key="4">
    <source>
        <dbReference type="ARBA" id="ARBA00022547"/>
    </source>
</evidence>
<comment type="similarity">
    <text evidence="2 11 12">Belongs to the ATPase A chain family.</text>
</comment>
<dbReference type="Gene3D" id="1.20.120.220">
    <property type="entry name" value="ATP synthase, F0 complex, subunit A"/>
    <property type="match status" value="1"/>
</dbReference>
<reference evidence="13 14" key="1">
    <citation type="submission" date="2014-03" db="EMBL/GenBank/DDBJ databases">
        <title>The draft genome sequence of Thalassospira mesophila JCM 18969.</title>
        <authorList>
            <person name="Lai Q."/>
            <person name="Shao Z."/>
        </authorList>
    </citation>
    <scope>NUCLEOTIDE SEQUENCE [LARGE SCALE GENOMIC DNA]</scope>
    <source>
        <strain evidence="13 14">JCM 18969</strain>
    </source>
</reference>
<dbReference type="GO" id="GO:0045259">
    <property type="term" value="C:proton-transporting ATP synthase complex"/>
    <property type="evidence" value="ECO:0007669"/>
    <property type="project" value="UniProtKB-KW"/>
</dbReference>
<dbReference type="PANTHER" id="PTHR11410">
    <property type="entry name" value="ATP SYNTHASE SUBUNIT A"/>
    <property type="match status" value="1"/>
</dbReference>
<dbReference type="Pfam" id="PF00119">
    <property type="entry name" value="ATP-synt_A"/>
    <property type="match status" value="1"/>
</dbReference>
<gene>
    <name evidence="11" type="primary">atpB</name>
    <name evidence="13" type="ORF">TMES_05275</name>
</gene>
<dbReference type="NCBIfam" id="NF004482">
    <property type="entry name" value="PRK05815.2-4"/>
    <property type="match status" value="1"/>
</dbReference>
<dbReference type="GO" id="GO:0046933">
    <property type="term" value="F:proton-transporting ATP synthase activity, rotational mechanism"/>
    <property type="evidence" value="ECO:0007669"/>
    <property type="project" value="UniProtKB-UniRule"/>
</dbReference>
<evidence type="ECO:0000256" key="11">
    <source>
        <dbReference type="HAMAP-Rule" id="MF_01393"/>
    </source>
</evidence>
<dbReference type="InterPro" id="IPR045083">
    <property type="entry name" value="ATP_synth_F0_asu_bact/mt"/>
</dbReference>
<sequence>MAGPLEQFEIKPLADLSVGGFDVSFTNSALWMVIAAVLVTAFMTLSMRRGALVPGRWQGAAEVMYEFVANMLKDNVGTAGRKYFPFVFTLFMFVLFGNLLGMIPHGFAFTSHIIVTFAMALVIFIGVTIIGFARHGTHYFRMFFPEGAPIATAIILIPIEIISYFSRPFSLAIRLFANMTVGHIMLKVIGGFVGLIGIFGVLPFAMLTGITVLEFGIAALQAYVYTILTCIYLHDAIHMH</sequence>
<keyword evidence="3 11" id="KW-0813">Transport</keyword>
<dbReference type="GO" id="GO:0005886">
    <property type="term" value="C:plasma membrane"/>
    <property type="evidence" value="ECO:0007669"/>
    <property type="project" value="UniProtKB-SubCell"/>
</dbReference>
<dbReference type="EMBL" id="JFKA01000002">
    <property type="protein sequence ID" value="OSQ39456.1"/>
    <property type="molecule type" value="Genomic_DNA"/>
</dbReference>
<dbReference type="PANTHER" id="PTHR11410:SF0">
    <property type="entry name" value="ATP SYNTHASE SUBUNIT A"/>
    <property type="match status" value="1"/>
</dbReference>
<dbReference type="CDD" id="cd00310">
    <property type="entry name" value="ATP-synt_Fo_a_6"/>
    <property type="match status" value="1"/>
</dbReference>
<protein>
    <recommendedName>
        <fullName evidence="11 12">ATP synthase subunit a</fullName>
    </recommendedName>
    <alternativeName>
        <fullName evidence="11">ATP synthase F0 sector subunit a</fullName>
    </alternativeName>
    <alternativeName>
        <fullName evidence="11">F-ATPase subunit 6</fullName>
    </alternativeName>
</protein>
<feature type="transmembrane region" description="Helical" evidence="11">
    <location>
        <begin position="109"/>
        <end position="131"/>
    </location>
</feature>
<evidence type="ECO:0000256" key="8">
    <source>
        <dbReference type="ARBA" id="ARBA00023065"/>
    </source>
</evidence>
<dbReference type="RefSeq" id="WP_085580237.1">
    <property type="nucleotide sequence ID" value="NZ_JFKA01000002.1"/>
</dbReference>
<comment type="subcellular location">
    <subcellularLocation>
        <location evidence="11 12">Cell membrane</location>
        <topology evidence="11 12">Multi-pass membrane protein</topology>
    </subcellularLocation>
    <subcellularLocation>
        <location evidence="1">Membrane</location>
        <topology evidence="1">Multi-pass membrane protein</topology>
    </subcellularLocation>
</comment>
<feature type="transmembrane region" description="Helical" evidence="11">
    <location>
        <begin position="143"/>
        <end position="164"/>
    </location>
</feature>
<feature type="transmembrane region" description="Helical" evidence="11">
    <location>
        <begin position="29"/>
        <end position="47"/>
    </location>
</feature>
<dbReference type="OrthoDB" id="9809130at2"/>
<evidence type="ECO:0000313" key="13">
    <source>
        <dbReference type="EMBL" id="OSQ39456.1"/>
    </source>
</evidence>
<comment type="caution">
    <text evidence="13">The sequence shown here is derived from an EMBL/GenBank/DDBJ whole genome shotgun (WGS) entry which is preliminary data.</text>
</comment>
<keyword evidence="14" id="KW-1185">Reference proteome</keyword>
<evidence type="ECO:0000313" key="14">
    <source>
        <dbReference type="Proteomes" id="UP000193391"/>
    </source>
</evidence>
<evidence type="ECO:0000256" key="10">
    <source>
        <dbReference type="ARBA" id="ARBA00023310"/>
    </source>
</evidence>
<dbReference type="InterPro" id="IPR023011">
    <property type="entry name" value="ATP_synth_F0_asu_AS"/>
</dbReference>
<evidence type="ECO:0000256" key="1">
    <source>
        <dbReference type="ARBA" id="ARBA00004141"/>
    </source>
</evidence>
<dbReference type="InterPro" id="IPR035908">
    <property type="entry name" value="F0_ATP_A_sf"/>
</dbReference>
<feature type="transmembrane region" description="Helical" evidence="11">
    <location>
        <begin position="212"/>
        <end position="234"/>
    </location>
</feature>
<keyword evidence="6 11" id="KW-0375">Hydrogen ion transport</keyword>
<dbReference type="Proteomes" id="UP000193391">
    <property type="component" value="Unassembled WGS sequence"/>
</dbReference>
<evidence type="ECO:0000256" key="12">
    <source>
        <dbReference type="RuleBase" id="RU000483"/>
    </source>
</evidence>
<evidence type="ECO:0000256" key="9">
    <source>
        <dbReference type="ARBA" id="ARBA00023136"/>
    </source>
</evidence>
<evidence type="ECO:0000256" key="6">
    <source>
        <dbReference type="ARBA" id="ARBA00022781"/>
    </source>
</evidence>
<keyword evidence="10 11" id="KW-0066">ATP synthesis</keyword>
<keyword evidence="9 11" id="KW-0472">Membrane</keyword>
<dbReference type="AlphaFoldDB" id="A0A1Y2L1V1"/>